<dbReference type="AlphaFoldDB" id="A0AA41JJ73"/>
<name>A0AA41JJ73_9BURK</name>
<reference evidence="2" key="1">
    <citation type="submission" date="2021-04" db="EMBL/GenBank/DDBJ databases">
        <title>A collection of bacterial strains from the Burkholderia cepacia Research Laboratory and Repository.</title>
        <authorList>
            <person name="Lipuma J."/>
            <person name="Spilker T."/>
        </authorList>
    </citation>
    <scope>NUCLEOTIDE SEQUENCE</scope>
    <source>
        <strain evidence="2">AU36012</strain>
    </source>
</reference>
<dbReference type="RefSeq" id="WP_105788209.1">
    <property type="nucleotide sequence ID" value="NZ_CADERF010000015.1"/>
</dbReference>
<feature type="region of interest" description="Disordered" evidence="1">
    <location>
        <begin position="1"/>
        <end position="34"/>
    </location>
</feature>
<protein>
    <submittedName>
        <fullName evidence="2">Uncharacterized protein</fullName>
    </submittedName>
</protein>
<sequence length="70" mass="7627">MRQAARPGRTSPRCAARTTSVPHFHQQRGGGQLADTVGREWTETLDVTSRIQAVRSGLALDASRVRPGDE</sequence>
<organism evidence="2 3">
    <name type="scientific">Burkholderia ambifaria</name>
    <dbReference type="NCBI Taxonomy" id="152480"/>
    <lineage>
        <taxon>Bacteria</taxon>
        <taxon>Pseudomonadati</taxon>
        <taxon>Pseudomonadota</taxon>
        <taxon>Betaproteobacteria</taxon>
        <taxon>Burkholderiales</taxon>
        <taxon>Burkholderiaceae</taxon>
        <taxon>Burkholderia</taxon>
        <taxon>Burkholderia cepacia complex</taxon>
    </lineage>
</organism>
<dbReference type="EMBL" id="JAGSVG010000005">
    <property type="protein sequence ID" value="MBR8129007.1"/>
    <property type="molecule type" value="Genomic_DNA"/>
</dbReference>
<evidence type="ECO:0000256" key="1">
    <source>
        <dbReference type="SAM" id="MobiDB-lite"/>
    </source>
</evidence>
<gene>
    <name evidence="2" type="ORF">KDW93_08460</name>
</gene>
<dbReference type="Proteomes" id="UP000682266">
    <property type="component" value="Unassembled WGS sequence"/>
</dbReference>
<evidence type="ECO:0000313" key="2">
    <source>
        <dbReference type="EMBL" id="MBR8129007.1"/>
    </source>
</evidence>
<accession>A0AA41JJ73</accession>
<evidence type="ECO:0000313" key="3">
    <source>
        <dbReference type="Proteomes" id="UP000682266"/>
    </source>
</evidence>
<proteinExistence type="predicted"/>
<comment type="caution">
    <text evidence="2">The sequence shown here is derived from an EMBL/GenBank/DDBJ whole genome shotgun (WGS) entry which is preliminary data.</text>
</comment>